<evidence type="ECO:0000256" key="1">
    <source>
        <dbReference type="SAM" id="MobiDB-lite"/>
    </source>
</evidence>
<feature type="region of interest" description="Disordered" evidence="1">
    <location>
        <begin position="321"/>
        <end position="392"/>
    </location>
</feature>
<proteinExistence type="predicted"/>
<keyword evidence="4" id="KW-1185">Reference proteome</keyword>
<feature type="compositionally biased region" description="Polar residues" evidence="1">
    <location>
        <begin position="326"/>
        <end position="350"/>
    </location>
</feature>
<evidence type="ECO:0000313" key="3">
    <source>
        <dbReference type="EMBL" id="KAK3363607.1"/>
    </source>
</evidence>
<organism evidence="3 4">
    <name type="scientific">Lasiosphaeria hispida</name>
    <dbReference type="NCBI Taxonomy" id="260671"/>
    <lineage>
        <taxon>Eukaryota</taxon>
        <taxon>Fungi</taxon>
        <taxon>Dikarya</taxon>
        <taxon>Ascomycota</taxon>
        <taxon>Pezizomycotina</taxon>
        <taxon>Sordariomycetes</taxon>
        <taxon>Sordariomycetidae</taxon>
        <taxon>Sordariales</taxon>
        <taxon>Lasiosphaeriaceae</taxon>
        <taxon>Lasiosphaeria</taxon>
    </lineage>
</organism>
<dbReference type="InterPro" id="IPR003615">
    <property type="entry name" value="HNH_nuc"/>
</dbReference>
<feature type="domain" description="HNH nuclease" evidence="2">
    <location>
        <begin position="145"/>
        <end position="208"/>
    </location>
</feature>
<comment type="caution">
    <text evidence="3">The sequence shown here is derived from an EMBL/GenBank/DDBJ whole genome shotgun (WGS) entry which is preliminary data.</text>
</comment>
<evidence type="ECO:0000259" key="2">
    <source>
        <dbReference type="Pfam" id="PF13391"/>
    </source>
</evidence>
<feature type="compositionally biased region" description="Basic and acidic residues" evidence="1">
    <location>
        <begin position="362"/>
        <end position="371"/>
    </location>
</feature>
<dbReference type="EMBL" id="JAUIQD010000001">
    <property type="protein sequence ID" value="KAK3363607.1"/>
    <property type="molecule type" value="Genomic_DNA"/>
</dbReference>
<sequence length="422" mass="47492">MATIAPTLQSRRRPPKPVLELVSRDDICFRHPAYTNHSLFLTLSRVDSAASIPTYGVHHRTALLACQIIAGNAFTNSYLSLDKAGQQQVQVPLDSVLTEDEYYFIVEGFALYPIVPSFQDWEFPHGRIPDWWHSVNASPIVTMDCGITNAGYAVEEAHLVPKEERAWYRENEMERYGVGLPDIDNKANLLPLRKDIHYSFDTRWFVIVPKMVTTDSSLQASPQYVTHIISQSAAELWPTYHTTIVESIHPRSQAYLFARFAWAILFRVKLFVIAGEPRHVIRVARTPAGTKKYKTEHCSGAELENAYGGGGSKAATPLYTRKRRSAQASTATDQDGFSESSGDSDTNMSNMDVRGTAGDWIEWGRNRRQESSDETAPDVVPPQQLSEETAPATKVHLEPALEVELRTVLREVIPQQRETFED</sequence>
<dbReference type="Proteomes" id="UP001275084">
    <property type="component" value="Unassembled WGS sequence"/>
</dbReference>
<gene>
    <name evidence="3" type="ORF">B0T25DRAFT_469841</name>
</gene>
<accession>A0AAJ0HVE6</accession>
<evidence type="ECO:0000313" key="4">
    <source>
        <dbReference type="Proteomes" id="UP001275084"/>
    </source>
</evidence>
<reference evidence="3" key="2">
    <citation type="submission" date="2023-06" db="EMBL/GenBank/DDBJ databases">
        <authorList>
            <consortium name="Lawrence Berkeley National Laboratory"/>
            <person name="Haridas S."/>
            <person name="Hensen N."/>
            <person name="Bonometti L."/>
            <person name="Westerberg I."/>
            <person name="Brannstrom I.O."/>
            <person name="Guillou S."/>
            <person name="Cros-Aarteil S."/>
            <person name="Calhoun S."/>
            <person name="Kuo A."/>
            <person name="Mondo S."/>
            <person name="Pangilinan J."/>
            <person name="Riley R."/>
            <person name="Labutti K."/>
            <person name="Andreopoulos B."/>
            <person name="Lipzen A."/>
            <person name="Chen C."/>
            <person name="Yanf M."/>
            <person name="Daum C."/>
            <person name="Ng V."/>
            <person name="Clum A."/>
            <person name="Steindorff A."/>
            <person name="Ohm R."/>
            <person name="Martin F."/>
            <person name="Silar P."/>
            <person name="Natvig D."/>
            <person name="Lalanne C."/>
            <person name="Gautier V."/>
            <person name="Ament-Velasquez S.L."/>
            <person name="Kruys A."/>
            <person name="Hutchinson M.I."/>
            <person name="Powell A.J."/>
            <person name="Barry K."/>
            <person name="Miller A.N."/>
            <person name="Grigoriev I.V."/>
            <person name="Debuchy R."/>
            <person name="Gladieux P."/>
            <person name="Thoren M.H."/>
            <person name="Johannesson H."/>
        </authorList>
    </citation>
    <scope>NUCLEOTIDE SEQUENCE</scope>
    <source>
        <strain evidence="3">CBS 955.72</strain>
    </source>
</reference>
<dbReference type="Pfam" id="PF13391">
    <property type="entry name" value="HNH_2"/>
    <property type="match status" value="1"/>
</dbReference>
<protein>
    <recommendedName>
        <fullName evidence="2">HNH nuclease domain-containing protein</fullName>
    </recommendedName>
</protein>
<dbReference type="AlphaFoldDB" id="A0AAJ0HVE6"/>
<reference evidence="3" key="1">
    <citation type="journal article" date="2023" name="Mol. Phylogenet. Evol.">
        <title>Genome-scale phylogeny and comparative genomics of the fungal order Sordariales.</title>
        <authorList>
            <person name="Hensen N."/>
            <person name="Bonometti L."/>
            <person name="Westerberg I."/>
            <person name="Brannstrom I.O."/>
            <person name="Guillou S."/>
            <person name="Cros-Aarteil S."/>
            <person name="Calhoun S."/>
            <person name="Haridas S."/>
            <person name="Kuo A."/>
            <person name="Mondo S."/>
            <person name="Pangilinan J."/>
            <person name="Riley R."/>
            <person name="LaButti K."/>
            <person name="Andreopoulos B."/>
            <person name="Lipzen A."/>
            <person name="Chen C."/>
            <person name="Yan M."/>
            <person name="Daum C."/>
            <person name="Ng V."/>
            <person name="Clum A."/>
            <person name="Steindorff A."/>
            <person name="Ohm R.A."/>
            <person name="Martin F."/>
            <person name="Silar P."/>
            <person name="Natvig D.O."/>
            <person name="Lalanne C."/>
            <person name="Gautier V."/>
            <person name="Ament-Velasquez S.L."/>
            <person name="Kruys A."/>
            <person name="Hutchinson M.I."/>
            <person name="Powell A.J."/>
            <person name="Barry K."/>
            <person name="Miller A.N."/>
            <person name="Grigoriev I.V."/>
            <person name="Debuchy R."/>
            <person name="Gladieux P."/>
            <person name="Hiltunen Thoren M."/>
            <person name="Johannesson H."/>
        </authorList>
    </citation>
    <scope>NUCLEOTIDE SEQUENCE</scope>
    <source>
        <strain evidence="3">CBS 955.72</strain>
    </source>
</reference>
<name>A0AAJ0HVE6_9PEZI</name>